<dbReference type="GO" id="GO:0016034">
    <property type="term" value="F:maleylacetoacetate isomerase activity"/>
    <property type="evidence" value="ECO:0007669"/>
    <property type="project" value="TreeGrafter"/>
</dbReference>
<dbReference type="NCBIfam" id="TIGR01262">
    <property type="entry name" value="maiA"/>
    <property type="match status" value="1"/>
</dbReference>
<dbReference type="InterPro" id="IPR040079">
    <property type="entry name" value="Glutathione_S-Trfase"/>
</dbReference>
<evidence type="ECO:0008006" key="6">
    <source>
        <dbReference type="Google" id="ProtNLM"/>
    </source>
</evidence>
<dbReference type="InterPro" id="IPR004045">
    <property type="entry name" value="Glutathione_S-Trfase_N"/>
</dbReference>
<feature type="domain" description="GST C-terminal" evidence="3">
    <location>
        <begin position="92"/>
        <end position="220"/>
    </location>
</feature>
<evidence type="ECO:0000259" key="3">
    <source>
        <dbReference type="PROSITE" id="PS50405"/>
    </source>
</evidence>
<accession>A0A087MJM6</accession>
<keyword evidence="5" id="KW-1185">Reference proteome</keyword>
<evidence type="ECO:0000313" key="5">
    <source>
        <dbReference type="Proteomes" id="UP000029085"/>
    </source>
</evidence>
<dbReference type="STRING" id="1121014.N788_11170"/>
<dbReference type="OrthoDB" id="509852at2"/>
<dbReference type="SUPFAM" id="SSF47616">
    <property type="entry name" value="GST C-terminal domain-like"/>
    <property type="match status" value="1"/>
</dbReference>
<dbReference type="InterPro" id="IPR034333">
    <property type="entry name" value="GST_Zeta_N"/>
</dbReference>
<dbReference type="CDD" id="cd03191">
    <property type="entry name" value="GST_C_Zeta"/>
    <property type="match status" value="1"/>
</dbReference>
<dbReference type="GO" id="GO:0006749">
    <property type="term" value="P:glutathione metabolic process"/>
    <property type="evidence" value="ECO:0007669"/>
    <property type="project" value="TreeGrafter"/>
</dbReference>
<reference evidence="5" key="1">
    <citation type="submission" date="2013-08" db="EMBL/GenBank/DDBJ databases">
        <title>Genome sequencing of Arenimonas donghaensis.</title>
        <authorList>
            <person name="Chen F."/>
            <person name="Wang G."/>
        </authorList>
    </citation>
    <scope>NUCLEOTIDE SEQUENCE [LARGE SCALE GENOMIC DNA]</scope>
    <source>
        <strain evidence="5">HO3-R19</strain>
    </source>
</reference>
<dbReference type="InterPro" id="IPR010987">
    <property type="entry name" value="Glutathione-S-Trfase_C-like"/>
</dbReference>
<protein>
    <recommendedName>
        <fullName evidence="6">Maleylacetoacetate isomerase</fullName>
    </recommendedName>
</protein>
<name>A0A087MJM6_9GAMM</name>
<dbReference type="GO" id="GO:0005737">
    <property type="term" value="C:cytoplasm"/>
    <property type="evidence" value="ECO:0007669"/>
    <property type="project" value="InterPro"/>
</dbReference>
<feature type="domain" description="GST N-terminal" evidence="2">
    <location>
        <begin position="4"/>
        <end position="87"/>
    </location>
</feature>
<dbReference type="EMBL" id="AVCJ01000007">
    <property type="protein sequence ID" value="KFL37079.1"/>
    <property type="molecule type" value="Genomic_DNA"/>
</dbReference>
<dbReference type="PANTHER" id="PTHR42673">
    <property type="entry name" value="MALEYLACETOACETATE ISOMERASE"/>
    <property type="match status" value="1"/>
</dbReference>
<dbReference type="InterPro" id="IPR034330">
    <property type="entry name" value="GST_Zeta_C"/>
</dbReference>
<dbReference type="Pfam" id="PF13417">
    <property type="entry name" value="GST_N_3"/>
    <property type="match status" value="1"/>
</dbReference>
<evidence type="ECO:0000256" key="1">
    <source>
        <dbReference type="ARBA" id="ARBA00010007"/>
    </source>
</evidence>
<dbReference type="FunFam" id="1.20.1050.10:FF:000010">
    <property type="entry name" value="Maleylacetoacetate isomerase isoform 1"/>
    <property type="match status" value="1"/>
</dbReference>
<dbReference type="AlphaFoldDB" id="A0A087MJM6"/>
<dbReference type="InterPro" id="IPR036249">
    <property type="entry name" value="Thioredoxin-like_sf"/>
</dbReference>
<dbReference type="Gene3D" id="1.20.1050.10">
    <property type="match status" value="1"/>
</dbReference>
<dbReference type="RefSeq" id="WP_034221868.1">
    <property type="nucleotide sequence ID" value="NZ_AVCJ01000007.1"/>
</dbReference>
<dbReference type="InterPro" id="IPR005955">
    <property type="entry name" value="GST_Zeta"/>
</dbReference>
<dbReference type="PATRIC" id="fig|1121014.3.peg.989"/>
<comment type="caution">
    <text evidence="4">The sequence shown here is derived from an EMBL/GenBank/DDBJ whole genome shotgun (WGS) entry which is preliminary data.</text>
</comment>
<dbReference type="PANTHER" id="PTHR42673:SF21">
    <property type="entry name" value="GLUTATHIONE S-TRANSFERASE YFCF"/>
    <property type="match status" value="1"/>
</dbReference>
<dbReference type="Proteomes" id="UP000029085">
    <property type="component" value="Unassembled WGS sequence"/>
</dbReference>
<comment type="similarity">
    <text evidence="1">Belongs to the GST superfamily. Zeta family.</text>
</comment>
<dbReference type="InterPro" id="IPR036282">
    <property type="entry name" value="Glutathione-S-Trfase_C_sf"/>
</dbReference>
<dbReference type="CDD" id="cd03042">
    <property type="entry name" value="GST_N_Zeta"/>
    <property type="match status" value="1"/>
</dbReference>
<dbReference type="PROSITE" id="PS50405">
    <property type="entry name" value="GST_CTER"/>
    <property type="match status" value="1"/>
</dbReference>
<evidence type="ECO:0000259" key="2">
    <source>
        <dbReference type="PROSITE" id="PS50404"/>
    </source>
</evidence>
<dbReference type="Gene3D" id="3.40.30.10">
    <property type="entry name" value="Glutaredoxin"/>
    <property type="match status" value="1"/>
</dbReference>
<dbReference type="GO" id="GO:0006559">
    <property type="term" value="P:L-phenylalanine catabolic process"/>
    <property type="evidence" value="ECO:0007669"/>
    <property type="project" value="TreeGrafter"/>
</dbReference>
<sequence length="222" mass="25126">MNAGSIRLYSYWRSSAAYRVRIALNLKGMPFETVPVHLVRDGGEQHKPPLSDLNPQELVPVLLHGNRILRQSMAIMEYLDETWPTPPLMPATARDRQRVRALAHMIACDMHPLNNLRVLQFFENTWNVPLPEREAWVRHWIKVGFDALEDTLCDNPSTGAFCDGDVPTMADCCLVPQVFNAERFGVDMAPYRTIRRITAECLSMDAFDAARPEKQPDAPPGG</sequence>
<organism evidence="4 5">
    <name type="scientific">Arenimonas donghaensis DSM 18148 = HO3-R19</name>
    <dbReference type="NCBI Taxonomy" id="1121014"/>
    <lineage>
        <taxon>Bacteria</taxon>
        <taxon>Pseudomonadati</taxon>
        <taxon>Pseudomonadota</taxon>
        <taxon>Gammaproteobacteria</taxon>
        <taxon>Lysobacterales</taxon>
        <taxon>Lysobacteraceae</taxon>
        <taxon>Arenimonas</taxon>
    </lineage>
</organism>
<gene>
    <name evidence="4" type="ORF">N788_11170</name>
</gene>
<reference evidence="4 5" key="2">
    <citation type="journal article" date="2015" name="Stand. Genomic Sci.">
        <title>High quality draft genomic sequence of Arenimonas donghaensis DSM 18148(T).</title>
        <authorList>
            <person name="Chen F."/>
            <person name="Wang H."/>
            <person name="Cao Y."/>
            <person name="Li X."/>
            <person name="Wang G."/>
        </authorList>
    </citation>
    <scope>NUCLEOTIDE SEQUENCE [LARGE SCALE GENOMIC DNA]</scope>
    <source>
        <strain evidence="4 5">HO3-R19</strain>
    </source>
</reference>
<evidence type="ECO:0000313" key="4">
    <source>
        <dbReference type="EMBL" id="KFL37079.1"/>
    </source>
</evidence>
<proteinExistence type="inferred from homology"/>
<dbReference type="SFLD" id="SFLDS00019">
    <property type="entry name" value="Glutathione_Transferase_(cytos"/>
    <property type="match status" value="1"/>
</dbReference>
<dbReference type="GO" id="GO:0004364">
    <property type="term" value="F:glutathione transferase activity"/>
    <property type="evidence" value="ECO:0007669"/>
    <property type="project" value="TreeGrafter"/>
</dbReference>
<dbReference type="SUPFAM" id="SSF52833">
    <property type="entry name" value="Thioredoxin-like"/>
    <property type="match status" value="1"/>
</dbReference>
<dbReference type="PROSITE" id="PS50404">
    <property type="entry name" value="GST_NTER"/>
    <property type="match status" value="1"/>
</dbReference>
<dbReference type="SFLD" id="SFLDG00358">
    <property type="entry name" value="Main_(cytGST)"/>
    <property type="match status" value="1"/>
</dbReference>